<feature type="transmembrane region" description="Helical" evidence="13">
    <location>
        <begin position="234"/>
        <end position="257"/>
    </location>
</feature>
<dbReference type="AlphaFoldDB" id="A0AA97LBS9"/>
<protein>
    <recommendedName>
        <fullName evidence="13">Olfactory receptor</fullName>
    </recommendedName>
</protein>
<dbReference type="PRINTS" id="PR00245">
    <property type="entry name" value="OLFACTORYR"/>
</dbReference>
<feature type="domain" description="G-protein coupled receptors family 1 profile" evidence="14">
    <location>
        <begin position="39"/>
        <end position="287"/>
    </location>
</feature>
<evidence type="ECO:0000313" key="16">
    <source>
        <dbReference type="RefSeq" id="XP_054849918.1"/>
    </source>
</evidence>
<feature type="transmembrane region" description="Helical" evidence="13">
    <location>
        <begin position="23"/>
        <end position="49"/>
    </location>
</feature>
<evidence type="ECO:0000313" key="15">
    <source>
        <dbReference type="Proteomes" id="UP001190640"/>
    </source>
</evidence>
<dbReference type="GO" id="GO:0004984">
    <property type="term" value="F:olfactory receptor activity"/>
    <property type="evidence" value="ECO:0007669"/>
    <property type="project" value="InterPro"/>
</dbReference>
<dbReference type="GO" id="GO:0005886">
    <property type="term" value="C:plasma membrane"/>
    <property type="evidence" value="ECO:0007669"/>
    <property type="project" value="UniProtKB-SubCell"/>
</dbReference>
<evidence type="ECO:0000256" key="8">
    <source>
        <dbReference type="ARBA" id="ARBA00023040"/>
    </source>
</evidence>
<evidence type="ECO:0000256" key="2">
    <source>
        <dbReference type="ARBA" id="ARBA00004651"/>
    </source>
</evidence>
<feature type="transmembrane region" description="Helical" evidence="13">
    <location>
        <begin position="96"/>
        <end position="118"/>
    </location>
</feature>
<dbReference type="SUPFAM" id="SSF81321">
    <property type="entry name" value="Family A G protein-coupled receptor-like"/>
    <property type="match status" value="1"/>
</dbReference>
<dbReference type="PANTHER" id="PTHR26452">
    <property type="entry name" value="OLFACTORY RECEPTOR"/>
    <property type="match status" value="1"/>
</dbReference>
<comment type="function">
    <text evidence="1">Odorant receptor.</text>
</comment>
<evidence type="ECO:0000256" key="7">
    <source>
        <dbReference type="ARBA" id="ARBA00022989"/>
    </source>
</evidence>
<dbReference type="PROSITE" id="PS50262">
    <property type="entry name" value="G_PROTEIN_RECEP_F1_2"/>
    <property type="match status" value="1"/>
</dbReference>
<proteinExistence type="inferred from homology"/>
<evidence type="ECO:0000256" key="12">
    <source>
        <dbReference type="RuleBase" id="RU000688"/>
    </source>
</evidence>
<dbReference type="InterPro" id="IPR000725">
    <property type="entry name" value="Olfact_rcpt"/>
</dbReference>
<comment type="subcellular location">
    <subcellularLocation>
        <location evidence="2 13">Cell membrane</location>
        <topology evidence="2 13">Multi-pass membrane protein</topology>
    </subcellularLocation>
</comment>
<dbReference type="InterPro" id="IPR017452">
    <property type="entry name" value="GPCR_Rhodpsn_7TM"/>
</dbReference>
<comment type="similarity">
    <text evidence="12">Belongs to the G-protein coupled receptor 1 family.</text>
</comment>
<gene>
    <name evidence="16" type="primary">LOC129339359</name>
</gene>
<evidence type="ECO:0000259" key="14">
    <source>
        <dbReference type="PROSITE" id="PS50262"/>
    </source>
</evidence>
<evidence type="ECO:0000256" key="3">
    <source>
        <dbReference type="ARBA" id="ARBA00022475"/>
    </source>
</evidence>
<keyword evidence="9 13" id="KW-0472">Membrane</keyword>
<dbReference type="InterPro" id="IPR000276">
    <property type="entry name" value="GPCR_Rhodpsn"/>
</dbReference>
<evidence type="ECO:0000256" key="10">
    <source>
        <dbReference type="ARBA" id="ARBA00023170"/>
    </source>
</evidence>
<sequence length="321" mass="36067">MVNQSTLSEFLLLEFSDVRELQILHFVLFLVLYFAILTGNLLIIFAVAFDHHLHTPMYFFLMNLAIQDLGQVSVILPKSMANSLMDSRHISYSGCMVQVLLFVLFLTSDFCLLTVMAYDRYVAICNPLHYEMVITGQACAEMIAGVWIAGFLYAGMYTGGTFAIHFCSNIVNQFFCEIPQLLKLSCSNLYLNERGALLVGSVVGLGCFVFVLVTYTQIFITVFRIPSVQGRKKAFSTCLPHLIVFSTLVITGSIAYLGPTSNTPSHLNLIFTMIYSITPPLLNPIIYSMKNKEIKSALCKLLCLKMSSKNIFFNFHCKFGF</sequence>
<evidence type="ECO:0000256" key="11">
    <source>
        <dbReference type="ARBA" id="ARBA00023224"/>
    </source>
</evidence>
<evidence type="ECO:0000256" key="1">
    <source>
        <dbReference type="ARBA" id="ARBA00002936"/>
    </source>
</evidence>
<name>A0AA97LBS9_EUBMA</name>
<evidence type="ECO:0000256" key="13">
    <source>
        <dbReference type="RuleBase" id="RU363047"/>
    </source>
</evidence>
<dbReference type="RefSeq" id="XP_054849918.1">
    <property type="nucleotide sequence ID" value="XM_054993943.1"/>
</dbReference>
<accession>A0AA97LBS9</accession>
<dbReference type="CDD" id="cd15227">
    <property type="entry name" value="7tmA_OR14-like"/>
    <property type="match status" value="1"/>
</dbReference>
<keyword evidence="4 13" id="KW-0716">Sensory transduction</keyword>
<keyword evidence="5 12" id="KW-0812">Transmembrane</keyword>
<dbReference type="Pfam" id="PF13853">
    <property type="entry name" value="7tm_4"/>
    <property type="match status" value="1"/>
</dbReference>
<dbReference type="GeneID" id="129339359"/>
<dbReference type="PROSITE" id="PS00237">
    <property type="entry name" value="G_PROTEIN_RECEP_F1_1"/>
    <property type="match status" value="1"/>
</dbReference>
<dbReference type="PRINTS" id="PR00237">
    <property type="entry name" value="GPCRRHODOPSN"/>
</dbReference>
<keyword evidence="10 12" id="KW-0675">Receptor</keyword>
<evidence type="ECO:0000256" key="4">
    <source>
        <dbReference type="ARBA" id="ARBA00022606"/>
    </source>
</evidence>
<dbReference type="GO" id="GO:0004930">
    <property type="term" value="F:G protein-coupled receptor activity"/>
    <property type="evidence" value="ECO:0007669"/>
    <property type="project" value="UniProtKB-KW"/>
</dbReference>
<keyword evidence="7 13" id="KW-1133">Transmembrane helix</keyword>
<dbReference type="Proteomes" id="UP001190640">
    <property type="component" value="Chromosome 12"/>
</dbReference>
<dbReference type="InterPro" id="IPR050516">
    <property type="entry name" value="Olfactory_GPCR"/>
</dbReference>
<evidence type="ECO:0000256" key="6">
    <source>
        <dbReference type="ARBA" id="ARBA00022725"/>
    </source>
</evidence>
<keyword evidence="15" id="KW-1185">Reference proteome</keyword>
<keyword evidence="11 12" id="KW-0807">Transducer</keyword>
<evidence type="ECO:0000256" key="5">
    <source>
        <dbReference type="ARBA" id="ARBA00022692"/>
    </source>
</evidence>
<keyword evidence="3 13" id="KW-1003">Cell membrane</keyword>
<dbReference type="FunFam" id="1.20.1070.10:FF:000037">
    <property type="entry name" value="Olfactory receptor"/>
    <property type="match status" value="1"/>
</dbReference>
<feature type="transmembrane region" description="Helical" evidence="13">
    <location>
        <begin position="269"/>
        <end position="287"/>
    </location>
</feature>
<dbReference type="Gene3D" id="1.20.1070.10">
    <property type="entry name" value="Rhodopsin 7-helix transmembrane proteins"/>
    <property type="match status" value="1"/>
</dbReference>
<evidence type="ECO:0000256" key="9">
    <source>
        <dbReference type="ARBA" id="ARBA00023136"/>
    </source>
</evidence>
<reference evidence="16" key="1">
    <citation type="submission" date="2025-08" db="UniProtKB">
        <authorList>
            <consortium name="RefSeq"/>
        </authorList>
    </citation>
    <scope>IDENTIFICATION</scope>
    <source>
        <tissue evidence="16">Blood</tissue>
    </source>
</reference>
<organism evidence="15 16">
    <name type="scientific">Eublepharis macularius</name>
    <name type="common">Leopard gecko</name>
    <name type="synonym">Cyrtodactylus macularius</name>
    <dbReference type="NCBI Taxonomy" id="481883"/>
    <lineage>
        <taxon>Eukaryota</taxon>
        <taxon>Metazoa</taxon>
        <taxon>Chordata</taxon>
        <taxon>Craniata</taxon>
        <taxon>Vertebrata</taxon>
        <taxon>Euteleostomi</taxon>
        <taxon>Lepidosauria</taxon>
        <taxon>Squamata</taxon>
        <taxon>Bifurcata</taxon>
        <taxon>Gekkota</taxon>
        <taxon>Eublepharidae</taxon>
        <taxon>Eublepharinae</taxon>
        <taxon>Eublepharis</taxon>
    </lineage>
</organism>
<keyword evidence="6 13" id="KW-0552">Olfaction</keyword>
<keyword evidence="8 12" id="KW-0297">G-protein coupled receptor</keyword>
<dbReference type="KEGG" id="emc:129339359"/>
<feature type="transmembrane region" description="Helical" evidence="13">
    <location>
        <begin position="197"/>
        <end position="222"/>
    </location>
</feature>